<dbReference type="CDD" id="cd13899">
    <property type="entry name" value="CuRO_3_Fet3p"/>
    <property type="match status" value="1"/>
</dbReference>
<keyword evidence="7" id="KW-0472">Membrane</keyword>
<dbReference type="Proteomes" id="UP000664203">
    <property type="component" value="Unassembled WGS sequence"/>
</dbReference>
<dbReference type="CDD" id="cd13877">
    <property type="entry name" value="CuRO_2_Fet3p_like"/>
    <property type="match status" value="1"/>
</dbReference>
<feature type="chain" id="PRO_5034653423" description="Laccase" evidence="8">
    <location>
        <begin position="19"/>
        <end position="634"/>
    </location>
</feature>
<evidence type="ECO:0000256" key="8">
    <source>
        <dbReference type="SAM" id="SignalP"/>
    </source>
</evidence>
<dbReference type="AlphaFoldDB" id="A0A8H3IWA7"/>
<dbReference type="GO" id="GO:0033573">
    <property type="term" value="C:high-affinity iron permease complex"/>
    <property type="evidence" value="ECO:0007669"/>
    <property type="project" value="TreeGrafter"/>
</dbReference>
<evidence type="ECO:0000256" key="1">
    <source>
        <dbReference type="ARBA" id="ARBA00010609"/>
    </source>
</evidence>
<dbReference type="FunFam" id="2.60.40.420:FF:000022">
    <property type="entry name" value="FET5p Multicopper oxidase"/>
    <property type="match status" value="1"/>
</dbReference>
<accession>A0A8H3IWA7</accession>
<dbReference type="InterPro" id="IPR011706">
    <property type="entry name" value="Cu-oxidase_C"/>
</dbReference>
<evidence type="ECO:0000256" key="4">
    <source>
        <dbReference type="ARBA" id="ARBA00023002"/>
    </source>
</evidence>
<dbReference type="GO" id="GO:0004322">
    <property type="term" value="F:ferroxidase activity"/>
    <property type="evidence" value="ECO:0007669"/>
    <property type="project" value="TreeGrafter"/>
</dbReference>
<keyword evidence="6" id="KW-0325">Glycoprotein</keyword>
<evidence type="ECO:0000256" key="6">
    <source>
        <dbReference type="ARBA" id="ARBA00023180"/>
    </source>
</evidence>
<comment type="caution">
    <text evidence="12">The sequence shown here is derived from an EMBL/GenBank/DDBJ whole genome shotgun (WGS) entry which is preliminary data.</text>
</comment>
<keyword evidence="13" id="KW-1185">Reference proteome</keyword>
<reference evidence="12" key="1">
    <citation type="submission" date="2021-03" db="EMBL/GenBank/DDBJ databases">
        <authorList>
            <person name="Tagirdzhanova G."/>
        </authorList>
    </citation>
    <scope>NUCLEOTIDE SEQUENCE</scope>
</reference>
<feature type="transmembrane region" description="Helical" evidence="7">
    <location>
        <begin position="577"/>
        <end position="599"/>
    </location>
</feature>
<dbReference type="InterPro" id="IPR044130">
    <property type="entry name" value="CuRO_2_Fet3-like"/>
</dbReference>
<dbReference type="InterPro" id="IPR001117">
    <property type="entry name" value="Cu-oxidase_2nd"/>
</dbReference>
<name>A0A8H3IWA7_9LECA</name>
<evidence type="ECO:0000313" key="13">
    <source>
        <dbReference type="Proteomes" id="UP000664203"/>
    </source>
</evidence>
<keyword evidence="2" id="KW-0479">Metal-binding</keyword>
<proteinExistence type="inferred from homology"/>
<evidence type="ECO:0000256" key="2">
    <source>
        <dbReference type="ARBA" id="ARBA00022723"/>
    </source>
</evidence>
<comment type="similarity">
    <text evidence="1">Belongs to the multicopper oxidase family.</text>
</comment>
<feature type="domain" description="Plastocyanin-like" evidence="10">
    <location>
        <begin position="359"/>
        <end position="466"/>
    </location>
</feature>
<feature type="domain" description="Plastocyanin-like" evidence="10">
    <location>
        <begin position="487"/>
        <end position="520"/>
    </location>
</feature>
<gene>
    <name evidence="12" type="ORF">ALECFALPRED_006767</name>
</gene>
<dbReference type="PANTHER" id="PTHR11709">
    <property type="entry name" value="MULTI-COPPER OXIDASE"/>
    <property type="match status" value="1"/>
</dbReference>
<dbReference type="SUPFAM" id="SSF49503">
    <property type="entry name" value="Cupredoxins"/>
    <property type="match status" value="3"/>
</dbReference>
<feature type="domain" description="Plastocyanin-like" evidence="11">
    <location>
        <begin position="27"/>
        <end position="143"/>
    </location>
</feature>
<dbReference type="PROSITE" id="PS00080">
    <property type="entry name" value="MULTICOPPER_OXIDASE2"/>
    <property type="match status" value="1"/>
</dbReference>
<dbReference type="GO" id="GO:0033215">
    <property type="term" value="P:reductive iron assimilation"/>
    <property type="evidence" value="ECO:0007669"/>
    <property type="project" value="TreeGrafter"/>
</dbReference>
<dbReference type="Pfam" id="PF07732">
    <property type="entry name" value="Cu-oxidase_3"/>
    <property type="match status" value="1"/>
</dbReference>
<evidence type="ECO:0000259" key="11">
    <source>
        <dbReference type="Pfam" id="PF07732"/>
    </source>
</evidence>
<evidence type="ECO:0008006" key="14">
    <source>
        <dbReference type="Google" id="ProtNLM"/>
    </source>
</evidence>
<dbReference type="EMBL" id="CAJPDR010000438">
    <property type="protein sequence ID" value="CAF9936325.1"/>
    <property type="molecule type" value="Genomic_DNA"/>
</dbReference>
<protein>
    <recommendedName>
        <fullName evidence="14">Laccase</fullName>
    </recommendedName>
</protein>
<feature type="domain" description="Plastocyanin-like" evidence="9">
    <location>
        <begin position="152"/>
        <end position="298"/>
    </location>
</feature>
<keyword evidence="7" id="KW-1133">Transmembrane helix</keyword>
<dbReference type="GO" id="GO:0010106">
    <property type="term" value="P:cellular response to iron ion starvation"/>
    <property type="evidence" value="ECO:0007669"/>
    <property type="project" value="TreeGrafter"/>
</dbReference>
<organism evidence="12 13">
    <name type="scientific">Alectoria fallacina</name>
    <dbReference type="NCBI Taxonomy" id="1903189"/>
    <lineage>
        <taxon>Eukaryota</taxon>
        <taxon>Fungi</taxon>
        <taxon>Dikarya</taxon>
        <taxon>Ascomycota</taxon>
        <taxon>Pezizomycotina</taxon>
        <taxon>Lecanoromycetes</taxon>
        <taxon>OSLEUM clade</taxon>
        <taxon>Lecanoromycetidae</taxon>
        <taxon>Lecanorales</taxon>
        <taxon>Lecanorineae</taxon>
        <taxon>Parmeliaceae</taxon>
        <taxon>Alectoria</taxon>
    </lineage>
</organism>
<evidence type="ECO:0000259" key="9">
    <source>
        <dbReference type="Pfam" id="PF00394"/>
    </source>
</evidence>
<keyword evidence="3 8" id="KW-0732">Signal</keyword>
<dbReference type="Gene3D" id="2.60.40.420">
    <property type="entry name" value="Cupredoxins - blue copper proteins"/>
    <property type="match status" value="3"/>
</dbReference>
<dbReference type="PROSITE" id="PS00079">
    <property type="entry name" value="MULTICOPPER_OXIDASE1"/>
    <property type="match status" value="1"/>
</dbReference>
<keyword evidence="5" id="KW-0186">Copper</keyword>
<dbReference type="FunFam" id="2.60.40.420:FF:000025">
    <property type="entry name" value="FET5p Multicopper oxidase"/>
    <property type="match status" value="1"/>
</dbReference>
<dbReference type="PANTHER" id="PTHR11709:SF361">
    <property type="entry name" value="IRON TRANSPORT MULTICOPPER OXIDASE FET3"/>
    <property type="match status" value="1"/>
</dbReference>
<dbReference type="CDD" id="cd13851">
    <property type="entry name" value="CuRO_1_Fet3p"/>
    <property type="match status" value="1"/>
</dbReference>
<dbReference type="InterPro" id="IPR011707">
    <property type="entry name" value="Cu-oxidase-like_N"/>
</dbReference>
<evidence type="ECO:0000259" key="10">
    <source>
        <dbReference type="Pfam" id="PF07731"/>
    </source>
</evidence>
<dbReference type="InterPro" id="IPR008972">
    <property type="entry name" value="Cupredoxin"/>
</dbReference>
<dbReference type="Pfam" id="PF00394">
    <property type="entry name" value="Cu-oxidase"/>
    <property type="match status" value="1"/>
</dbReference>
<evidence type="ECO:0000256" key="3">
    <source>
        <dbReference type="ARBA" id="ARBA00022729"/>
    </source>
</evidence>
<evidence type="ECO:0000256" key="7">
    <source>
        <dbReference type="SAM" id="Phobius"/>
    </source>
</evidence>
<dbReference type="InterPro" id="IPR045087">
    <property type="entry name" value="Cu-oxidase_fam"/>
</dbReference>
<dbReference type="InterPro" id="IPR033138">
    <property type="entry name" value="Cu_oxidase_CS"/>
</dbReference>
<sequence>MFSSYSILVLCFGGLARAATVTYDFNITWVTANPDGLLNRPVIGINGQWPLPYITATIGDRVVVNVLNQLGNETTSLHFHGIYQNGSTEMDGVTGVSQCPIQPGGSFTYNFTIDQPGTYWYHSHETAQYPDGLRGPLIVNDPNSPYKGQYDEEMVLTVSDWYHDQVPKLMKSFISVTNPTGAEPVPKSALMNDTYNLTTPVEPGKTYMFRIINVGAFAGQYFWFEGHTMRIVEVDGIYTEAAEADLIYITAAQRYSVLVTMRNDTSTNYAFVGSMDQSLFDTVPASLNPNGTGWLVYDDTAPLPTPAILDTFNDFDDLTLVPTDGEELLGPVDYSFNLDLKMDTLGDGANYAFFNDITYVRPKVPTLYTALSAGDLANNATIYGINTNPHVLQHNDVIEIVVNNNDTGKHPFHLHGHALQAAARSDEDAGQYVGNETLGAVPMRRDTFMVRPMGNIVLRFRADNPDKSPFPLPYHTFPSTLSYSLVTLSANTTSPRIWFFHCHIEWHVASGLIATMIEAPSLLQSTLSIPPDHYDVCKAQNLPFAGNAAGNDVNFLDLTGAPEPPGPLPAGFTPRGIVALVFSCLSAFLGIAVISWYGAGEIGKQEPGKGTKEAVVAAGVEDETKDVGLGVTES</sequence>
<dbReference type="InterPro" id="IPR002355">
    <property type="entry name" value="Cu_oxidase_Cu_BS"/>
</dbReference>
<dbReference type="OrthoDB" id="2121828at2759"/>
<dbReference type="GO" id="GO:0005507">
    <property type="term" value="F:copper ion binding"/>
    <property type="evidence" value="ECO:0007669"/>
    <property type="project" value="InterPro"/>
</dbReference>
<evidence type="ECO:0000256" key="5">
    <source>
        <dbReference type="ARBA" id="ARBA00023008"/>
    </source>
</evidence>
<evidence type="ECO:0000313" key="12">
    <source>
        <dbReference type="EMBL" id="CAF9936325.1"/>
    </source>
</evidence>
<feature type="signal peptide" evidence="8">
    <location>
        <begin position="1"/>
        <end position="18"/>
    </location>
</feature>
<dbReference type="Pfam" id="PF07731">
    <property type="entry name" value="Cu-oxidase_2"/>
    <property type="match status" value="2"/>
</dbReference>
<keyword evidence="7" id="KW-0812">Transmembrane</keyword>
<keyword evidence="4" id="KW-0560">Oxidoreductase</keyword>